<evidence type="ECO:0000313" key="1">
    <source>
        <dbReference type="EMBL" id="KAF0774072.1"/>
    </source>
</evidence>
<dbReference type="AlphaFoldDB" id="A0A6G0ZR28"/>
<evidence type="ECO:0000313" key="2">
    <source>
        <dbReference type="Proteomes" id="UP000478052"/>
    </source>
</evidence>
<proteinExistence type="predicted"/>
<dbReference type="Proteomes" id="UP000478052">
    <property type="component" value="Unassembled WGS sequence"/>
</dbReference>
<protein>
    <submittedName>
        <fullName evidence="1">Uncharacterized protein</fullName>
    </submittedName>
</protein>
<gene>
    <name evidence="1" type="ORF">FWK35_00003298</name>
</gene>
<keyword evidence="2" id="KW-1185">Reference proteome</keyword>
<reference evidence="1 2" key="1">
    <citation type="submission" date="2019-08" db="EMBL/GenBank/DDBJ databases">
        <title>Whole genome of Aphis craccivora.</title>
        <authorList>
            <person name="Voronova N.V."/>
            <person name="Shulinski R.S."/>
            <person name="Bandarenka Y.V."/>
            <person name="Zhorov D.G."/>
            <person name="Warner D."/>
        </authorList>
    </citation>
    <scope>NUCLEOTIDE SEQUENCE [LARGE SCALE GENOMIC DNA]</scope>
    <source>
        <strain evidence="1">180601</strain>
        <tissue evidence="1">Whole Body</tissue>
    </source>
</reference>
<sequence>MGQSCSTDLKFVNIHSRILLNTYNIIDRFAKSKHKIDFIL</sequence>
<accession>A0A6G0ZR28</accession>
<dbReference type="EMBL" id="VUJU01000011">
    <property type="protein sequence ID" value="KAF0774072.1"/>
    <property type="molecule type" value="Genomic_DNA"/>
</dbReference>
<dbReference type="OrthoDB" id="6604782at2759"/>
<organism evidence="1 2">
    <name type="scientific">Aphis craccivora</name>
    <name type="common">Cowpea aphid</name>
    <dbReference type="NCBI Taxonomy" id="307492"/>
    <lineage>
        <taxon>Eukaryota</taxon>
        <taxon>Metazoa</taxon>
        <taxon>Ecdysozoa</taxon>
        <taxon>Arthropoda</taxon>
        <taxon>Hexapoda</taxon>
        <taxon>Insecta</taxon>
        <taxon>Pterygota</taxon>
        <taxon>Neoptera</taxon>
        <taxon>Paraneoptera</taxon>
        <taxon>Hemiptera</taxon>
        <taxon>Sternorrhyncha</taxon>
        <taxon>Aphidomorpha</taxon>
        <taxon>Aphidoidea</taxon>
        <taxon>Aphididae</taxon>
        <taxon>Aphidini</taxon>
        <taxon>Aphis</taxon>
        <taxon>Aphis</taxon>
    </lineage>
</organism>
<name>A0A6G0ZR28_APHCR</name>
<comment type="caution">
    <text evidence="1">The sequence shown here is derived from an EMBL/GenBank/DDBJ whole genome shotgun (WGS) entry which is preliminary data.</text>
</comment>